<dbReference type="GO" id="GO:0005886">
    <property type="term" value="C:plasma membrane"/>
    <property type="evidence" value="ECO:0007669"/>
    <property type="project" value="UniProtKB-SubCell"/>
</dbReference>
<evidence type="ECO:0000256" key="3">
    <source>
        <dbReference type="ARBA" id="ARBA00022475"/>
    </source>
</evidence>
<keyword evidence="6 7" id="KW-0472">Membrane</keyword>
<feature type="transmembrane region" description="Helical" evidence="7">
    <location>
        <begin position="385"/>
        <end position="411"/>
    </location>
</feature>
<comment type="caution">
    <text evidence="10">The sequence shown here is derived from an EMBL/GenBank/DDBJ whole genome shotgun (WGS) entry which is preliminary data.</text>
</comment>
<feature type="transmembrane region" description="Helical" evidence="7">
    <location>
        <begin position="30"/>
        <end position="49"/>
    </location>
</feature>
<organism evidence="10 11">
    <name type="scientific">Nocardia mexicana</name>
    <dbReference type="NCBI Taxonomy" id="279262"/>
    <lineage>
        <taxon>Bacteria</taxon>
        <taxon>Bacillati</taxon>
        <taxon>Actinomycetota</taxon>
        <taxon>Actinomycetes</taxon>
        <taxon>Mycobacteriales</taxon>
        <taxon>Nocardiaceae</taxon>
        <taxon>Nocardia</taxon>
    </lineage>
</organism>
<evidence type="ECO:0000256" key="6">
    <source>
        <dbReference type="ARBA" id="ARBA00023136"/>
    </source>
</evidence>
<evidence type="ECO:0000256" key="7">
    <source>
        <dbReference type="RuleBase" id="RU363032"/>
    </source>
</evidence>
<dbReference type="InterPro" id="IPR035906">
    <property type="entry name" value="MetI-like_sf"/>
</dbReference>
<dbReference type="AlphaFoldDB" id="A0A370HDP9"/>
<evidence type="ECO:0000256" key="1">
    <source>
        <dbReference type="ARBA" id="ARBA00004651"/>
    </source>
</evidence>
<accession>A0A370HDP9</accession>
<proteinExistence type="inferred from homology"/>
<evidence type="ECO:0000256" key="2">
    <source>
        <dbReference type="ARBA" id="ARBA00022448"/>
    </source>
</evidence>
<keyword evidence="4 7" id="KW-0812">Transmembrane</keyword>
<dbReference type="InterPro" id="IPR000515">
    <property type="entry name" value="MetI-like"/>
</dbReference>
<evidence type="ECO:0000259" key="9">
    <source>
        <dbReference type="PROSITE" id="PS50928"/>
    </source>
</evidence>
<gene>
    <name evidence="10" type="ORF">DFR68_101190</name>
</gene>
<dbReference type="PANTHER" id="PTHR30043">
    <property type="entry name" value="PHOSPHONATES TRANSPORT SYSTEM PERMEASE PROTEIN"/>
    <property type="match status" value="1"/>
</dbReference>
<dbReference type="SUPFAM" id="SSF161098">
    <property type="entry name" value="MetI-like"/>
    <property type="match status" value="2"/>
</dbReference>
<dbReference type="PANTHER" id="PTHR30043:SF1">
    <property type="entry name" value="ABC TRANSPORT SYSTEM PERMEASE PROTEIN P69"/>
    <property type="match status" value="1"/>
</dbReference>
<feature type="transmembrane region" description="Helical" evidence="7">
    <location>
        <begin position="451"/>
        <end position="471"/>
    </location>
</feature>
<evidence type="ECO:0000256" key="5">
    <source>
        <dbReference type="ARBA" id="ARBA00022989"/>
    </source>
</evidence>
<feature type="transmembrane region" description="Helical" evidence="7">
    <location>
        <begin position="545"/>
        <end position="571"/>
    </location>
</feature>
<evidence type="ECO:0000313" key="10">
    <source>
        <dbReference type="EMBL" id="RDI55357.1"/>
    </source>
</evidence>
<comment type="similarity">
    <text evidence="7">Belongs to the binding-protein-dependent transport system permease family.</text>
</comment>
<feature type="transmembrane region" description="Helical" evidence="7">
    <location>
        <begin position="91"/>
        <end position="113"/>
    </location>
</feature>
<comment type="subcellular location">
    <subcellularLocation>
        <location evidence="1 7">Cell membrane</location>
        <topology evidence="1 7">Multi-pass membrane protein</topology>
    </subcellularLocation>
</comment>
<dbReference type="Gene3D" id="1.10.3720.10">
    <property type="entry name" value="MetI-like"/>
    <property type="match status" value="2"/>
</dbReference>
<feature type="transmembrane region" description="Helical" evidence="7">
    <location>
        <begin position="423"/>
        <end position="445"/>
    </location>
</feature>
<reference evidence="10 11" key="1">
    <citation type="submission" date="2018-07" db="EMBL/GenBank/DDBJ databases">
        <title>Genomic Encyclopedia of Type Strains, Phase IV (KMG-IV): sequencing the most valuable type-strain genomes for metagenomic binning, comparative biology and taxonomic classification.</title>
        <authorList>
            <person name="Goeker M."/>
        </authorList>
    </citation>
    <scope>NUCLEOTIDE SEQUENCE [LARGE SCALE GENOMIC DNA]</scope>
    <source>
        <strain evidence="10 11">DSM 44952</strain>
    </source>
</reference>
<dbReference type="CDD" id="cd06261">
    <property type="entry name" value="TM_PBP2"/>
    <property type="match status" value="2"/>
</dbReference>
<protein>
    <submittedName>
        <fullName evidence="10">Phosphonate transport system permease protein</fullName>
    </submittedName>
</protein>
<feature type="transmembrane region" description="Helical" evidence="7">
    <location>
        <begin position="252"/>
        <end position="273"/>
    </location>
</feature>
<feature type="transmembrane region" description="Helical" evidence="7">
    <location>
        <begin position="139"/>
        <end position="162"/>
    </location>
</feature>
<sequence length="576" mass="59964">MISVSVLAPERPRPAGQSEQPTIPRPSGTAIGVAAVLVAWVVASVWSVASLRLNIATFADSLGNAADFLSRALPLDFPPLAELAAMTGQTLAIVACATLLSVLLSVPVAVAAARNTTPGAPARWGARAIIVVARAIPDIVLAIVFLRLFGLGTLAGVLAMGIHSVGMVGKLYGDAIEDTAAGPRDALRAAGAGWAQQLTGAVFPQALPAFVATALHRFDINLRTSVLLGYVGVGGLGMELSMATRTMQYRRALALALFVLALCIAVELLSGAVRRALLGNQAPARRGPWRRFTRWLRRAENGWATGESASTTNDGGYRISPPWTARRIRGACYAAVTIVALVAAVRGADLELSRVGEGLATLPQTLGLFFPPASGGIWGELVDQLIVTVQIALAATFLGFLIALPIGAFAARNVAPSPEVARVFRMVIVTVRGIPDLILAILFIVVTGLGAQAGALALAVGTVGLFGKLIADSLEETDVRVQQAVSATGATRVQVFGAATLRQCAPALVAHLCYQLDVNIRAATLLGVVGAGGIGFYLINATRVLQFDVVTTIVLMVFAVVMAVEGIAMWLRRATS</sequence>
<dbReference type="InterPro" id="IPR005769">
    <property type="entry name" value="PhnE/PtxC"/>
</dbReference>
<feature type="domain" description="ABC transmembrane type-1" evidence="9">
    <location>
        <begin position="385"/>
        <end position="568"/>
    </location>
</feature>
<keyword evidence="11" id="KW-1185">Reference proteome</keyword>
<dbReference type="GO" id="GO:0015416">
    <property type="term" value="F:ABC-type phosphonate transporter activity"/>
    <property type="evidence" value="ECO:0007669"/>
    <property type="project" value="InterPro"/>
</dbReference>
<dbReference type="NCBIfam" id="TIGR01097">
    <property type="entry name" value="PhnE"/>
    <property type="match status" value="1"/>
</dbReference>
<keyword evidence="5 7" id="KW-1133">Transmembrane helix</keyword>
<dbReference type="Pfam" id="PF00528">
    <property type="entry name" value="BPD_transp_1"/>
    <property type="match status" value="2"/>
</dbReference>
<dbReference type="STRING" id="1210089.GCA_001613165_02205"/>
<feature type="region of interest" description="Disordered" evidence="8">
    <location>
        <begin position="1"/>
        <end position="24"/>
    </location>
</feature>
<evidence type="ECO:0000256" key="8">
    <source>
        <dbReference type="SAM" id="MobiDB-lite"/>
    </source>
</evidence>
<dbReference type="Proteomes" id="UP000255355">
    <property type="component" value="Unassembled WGS sequence"/>
</dbReference>
<keyword evidence="3" id="KW-1003">Cell membrane</keyword>
<evidence type="ECO:0000313" key="11">
    <source>
        <dbReference type="Proteomes" id="UP000255355"/>
    </source>
</evidence>
<feature type="transmembrane region" description="Helical" evidence="7">
    <location>
        <begin position="518"/>
        <end position="539"/>
    </location>
</feature>
<evidence type="ECO:0000256" key="4">
    <source>
        <dbReference type="ARBA" id="ARBA00022692"/>
    </source>
</evidence>
<dbReference type="EMBL" id="QQAZ01000001">
    <property type="protein sequence ID" value="RDI55357.1"/>
    <property type="molecule type" value="Genomic_DNA"/>
</dbReference>
<feature type="domain" description="ABC transmembrane type-1" evidence="9">
    <location>
        <begin position="87"/>
        <end position="270"/>
    </location>
</feature>
<keyword evidence="2 7" id="KW-0813">Transport</keyword>
<dbReference type="PROSITE" id="PS50928">
    <property type="entry name" value="ABC_TM1"/>
    <property type="match status" value="2"/>
</dbReference>
<name>A0A370HDP9_9NOCA</name>